<evidence type="ECO:0000256" key="5">
    <source>
        <dbReference type="ARBA" id="ARBA00022801"/>
    </source>
</evidence>
<evidence type="ECO:0000313" key="9">
    <source>
        <dbReference type="EMBL" id="SFH00777.1"/>
    </source>
</evidence>
<dbReference type="InterPro" id="IPR015883">
    <property type="entry name" value="Glyco_hydro_20_cat"/>
</dbReference>
<comment type="similarity">
    <text evidence="3">Belongs to the glycosyl hydrolase 16 family.</text>
</comment>
<dbReference type="Pfam" id="PF02838">
    <property type="entry name" value="Glyco_hydro_20b"/>
    <property type="match status" value="1"/>
</dbReference>
<dbReference type="Pfam" id="PF00722">
    <property type="entry name" value="Glyco_hydro_16"/>
    <property type="match status" value="1"/>
</dbReference>
<comment type="similarity">
    <text evidence="2">Belongs to the glycosyl hydrolase 20 family.</text>
</comment>
<dbReference type="InterPro" id="IPR025705">
    <property type="entry name" value="Beta_hexosaminidase_sua/sub"/>
</dbReference>
<dbReference type="InterPro" id="IPR000757">
    <property type="entry name" value="Beta-glucanase-like"/>
</dbReference>
<dbReference type="RefSeq" id="WP_177217081.1">
    <property type="nucleotide sequence ID" value="NZ_FOPP01000004.1"/>
</dbReference>
<feature type="domain" description="GH16" evidence="8">
    <location>
        <begin position="643"/>
        <end position="897"/>
    </location>
</feature>
<dbReference type="InterPro" id="IPR029018">
    <property type="entry name" value="Hex-like_dom2"/>
</dbReference>
<dbReference type="GO" id="GO:0004563">
    <property type="term" value="F:beta-N-acetylhexosaminidase activity"/>
    <property type="evidence" value="ECO:0007669"/>
    <property type="project" value="UniProtKB-EC"/>
</dbReference>
<dbReference type="InterPro" id="IPR015882">
    <property type="entry name" value="HEX_bac_N"/>
</dbReference>
<dbReference type="InterPro" id="IPR017853">
    <property type="entry name" value="GH"/>
</dbReference>
<organism evidence="9 10">
    <name type="scientific">Pedobacter insulae</name>
    <dbReference type="NCBI Taxonomy" id="414048"/>
    <lineage>
        <taxon>Bacteria</taxon>
        <taxon>Pseudomonadati</taxon>
        <taxon>Bacteroidota</taxon>
        <taxon>Sphingobacteriia</taxon>
        <taxon>Sphingobacteriales</taxon>
        <taxon>Sphingobacteriaceae</taxon>
        <taxon>Pedobacter</taxon>
    </lineage>
</organism>
<dbReference type="GO" id="GO:0016020">
    <property type="term" value="C:membrane"/>
    <property type="evidence" value="ECO:0007669"/>
    <property type="project" value="TreeGrafter"/>
</dbReference>
<evidence type="ECO:0000256" key="6">
    <source>
        <dbReference type="ARBA" id="ARBA00023295"/>
    </source>
</evidence>
<dbReference type="InterPro" id="IPR013320">
    <property type="entry name" value="ConA-like_dom_sf"/>
</dbReference>
<dbReference type="Proteomes" id="UP000199666">
    <property type="component" value="Unassembled WGS sequence"/>
</dbReference>
<dbReference type="SUPFAM" id="SSF51445">
    <property type="entry name" value="(Trans)glycosidases"/>
    <property type="match status" value="1"/>
</dbReference>
<keyword evidence="10" id="KW-1185">Reference proteome</keyword>
<dbReference type="Gene3D" id="3.20.20.80">
    <property type="entry name" value="Glycosidases"/>
    <property type="match status" value="1"/>
</dbReference>
<feature type="active site" description="Proton donor" evidence="7">
    <location>
        <position position="291"/>
    </location>
</feature>
<dbReference type="Gene3D" id="2.60.120.200">
    <property type="match status" value="1"/>
</dbReference>
<accession>A0A1I2WJF3</accession>
<evidence type="ECO:0000256" key="4">
    <source>
        <dbReference type="ARBA" id="ARBA00012663"/>
    </source>
</evidence>
<keyword evidence="5" id="KW-0378">Hydrolase</keyword>
<evidence type="ECO:0000256" key="1">
    <source>
        <dbReference type="ARBA" id="ARBA00001231"/>
    </source>
</evidence>
<dbReference type="Gene3D" id="3.30.379.10">
    <property type="entry name" value="Chitobiase/beta-hexosaminidase domain 2-like"/>
    <property type="match status" value="1"/>
</dbReference>
<dbReference type="PRINTS" id="PR00738">
    <property type="entry name" value="GLHYDRLASE20"/>
</dbReference>
<protein>
    <recommendedName>
        <fullName evidence="4">beta-N-acetylhexosaminidase</fullName>
        <ecNumber evidence="4">3.2.1.52</ecNumber>
    </recommendedName>
</protein>
<sequence>MFLTKKKILTVSFLLWCMGVIAQAPLTLIPKPQSLVLSKDQFPIHQVKYIFYSVDSLKNEALLVQKILAAENITAKIVKGNKAIGNPFIKLEIGSPALGEQQKEAYRLKVEATKIVITAYTRTGIYYGAQTLKQLSGSRFVKAIDIQDAPAFAWRGYMVDVGRNYQSMAMLKQQIDVMAQYKLNVFHMHLTEDIAWRLAIKRYPELTNAQYMERNKGKYYSTAEIKELIRYCRERHIQFVPEIDMPGHSAAFKRAMKVDMQSDSGLAIVKNILKEFCETYDLPYIHIGADEVKITNKNFLPEILALLKSLNKKVVGWEPGGNFDESTIRQLWMDDAGLTSGKTKIQYIDSRHLYVNHMDPLESVVTIFNRQLADVDTGNETALGATLCVWPDRAVAHESDILRMNGVYPAMLAFAERSWLGKGYSGWVANMDLNGAQALTEFKDFERRLLVHQQQNFTGMPFPYQAQSTISWQLYGPYPNGGDLSKAFEPEKPIFKQEEASAKQTALGATIILRHWWAPKIKGVIQNPSPNTTWYAFRKIWAEKDTIKNFWIGFGNPSRSQATDTPPLNQWDTHQSAVWLNGELISPPVWLRAGQKGNLEIPYVDESYEYRPPVSLKLRKGWNIIRIKAPIGSFNGKNWNNPEKWMFTFVAVPDAVPKQSKYKLVWSDEFKGKGGFDSTKWQYSVRGKVAWNKYMTALPAYASLNKGNLLLRMDSAVIPNDPLPYHAGGVQSSGKFSITYGKIEVRAKFTQGKGSWPAIWMMPEPKTAHGNGWPAGGEIDIMEHVNNDSVIYQTIHNSVVTDASGGSKASNSTSYRQNNYNIYTIEWTPSSIKFFVNNVLTYTYLKAANGDLKQWPFDVPFYLILNQAGGAGWPGPINKAHLPFSMQVDYVRIYKLT</sequence>
<dbReference type="SUPFAM" id="SSF49899">
    <property type="entry name" value="Concanavalin A-like lectins/glucanases"/>
    <property type="match status" value="1"/>
</dbReference>
<proteinExistence type="inferred from homology"/>
<comment type="catalytic activity">
    <reaction evidence="1">
        <text>Hydrolysis of terminal non-reducing N-acetyl-D-hexosamine residues in N-acetyl-beta-D-hexosaminides.</text>
        <dbReference type="EC" id="3.2.1.52"/>
    </reaction>
</comment>
<evidence type="ECO:0000256" key="3">
    <source>
        <dbReference type="ARBA" id="ARBA00006865"/>
    </source>
</evidence>
<dbReference type="GO" id="GO:0005975">
    <property type="term" value="P:carbohydrate metabolic process"/>
    <property type="evidence" value="ECO:0007669"/>
    <property type="project" value="InterPro"/>
</dbReference>
<gene>
    <name evidence="9" type="ORF">SAMN04489864_10457</name>
</gene>
<dbReference type="STRING" id="414048.SAMN04489864_10457"/>
<dbReference type="PROSITE" id="PS51762">
    <property type="entry name" value="GH16_2"/>
    <property type="match status" value="1"/>
</dbReference>
<dbReference type="PANTHER" id="PTHR22600">
    <property type="entry name" value="BETA-HEXOSAMINIDASE"/>
    <property type="match status" value="1"/>
</dbReference>
<reference evidence="9 10" key="1">
    <citation type="submission" date="2016-10" db="EMBL/GenBank/DDBJ databases">
        <authorList>
            <person name="de Groot N.N."/>
        </authorList>
    </citation>
    <scope>NUCLEOTIDE SEQUENCE [LARGE SCALE GENOMIC DNA]</scope>
    <source>
        <strain evidence="9 10">DSM 18684</strain>
    </source>
</reference>
<dbReference type="EC" id="3.2.1.52" evidence="4"/>
<dbReference type="SUPFAM" id="SSF55545">
    <property type="entry name" value="beta-N-acetylhexosaminidase-like domain"/>
    <property type="match status" value="1"/>
</dbReference>
<dbReference type="PANTHER" id="PTHR22600:SF57">
    <property type="entry name" value="BETA-N-ACETYLHEXOSAMINIDASE"/>
    <property type="match status" value="1"/>
</dbReference>
<dbReference type="AlphaFoldDB" id="A0A1I2WJF3"/>
<dbReference type="Pfam" id="PF00728">
    <property type="entry name" value="Glyco_hydro_20"/>
    <property type="match status" value="1"/>
</dbReference>
<evidence type="ECO:0000259" key="8">
    <source>
        <dbReference type="PROSITE" id="PS51762"/>
    </source>
</evidence>
<evidence type="ECO:0000313" key="10">
    <source>
        <dbReference type="Proteomes" id="UP000199666"/>
    </source>
</evidence>
<evidence type="ECO:0000256" key="2">
    <source>
        <dbReference type="ARBA" id="ARBA00006285"/>
    </source>
</evidence>
<dbReference type="CDD" id="cd08023">
    <property type="entry name" value="GH16_laminarinase_like"/>
    <property type="match status" value="1"/>
</dbReference>
<evidence type="ECO:0000256" key="7">
    <source>
        <dbReference type="PIRSR" id="PIRSR625705-1"/>
    </source>
</evidence>
<keyword evidence="6" id="KW-0326">Glycosidase</keyword>
<name>A0A1I2WJF3_9SPHI</name>
<dbReference type="GO" id="GO:0030203">
    <property type="term" value="P:glycosaminoglycan metabolic process"/>
    <property type="evidence" value="ECO:0007669"/>
    <property type="project" value="TreeGrafter"/>
</dbReference>
<dbReference type="EMBL" id="FOPP01000004">
    <property type="protein sequence ID" value="SFH00777.1"/>
    <property type="molecule type" value="Genomic_DNA"/>
</dbReference>